<dbReference type="Proteomes" id="UP001353858">
    <property type="component" value="Unassembled WGS sequence"/>
</dbReference>
<feature type="domain" description="tRNA intron endonuclease catalytic" evidence="6">
    <location>
        <begin position="167"/>
        <end position="255"/>
    </location>
</feature>
<evidence type="ECO:0000256" key="4">
    <source>
        <dbReference type="PIRNR" id="PIRNR011789"/>
    </source>
</evidence>
<dbReference type="PANTHER" id="PTHR21227:SF0">
    <property type="entry name" value="TRNA-SPLICING ENDONUCLEASE SUBUNIT SEN2"/>
    <property type="match status" value="1"/>
</dbReference>
<gene>
    <name evidence="8" type="ORF">RN001_014102</name>
</gene>
<dbReference type="InterPro" id="IPR016589">
    <property type="entry name" value="tRNA_splic_SEN2"/>
</dbReference>
<sequence length="292" mass="34382">MELKIPRKKTYCKWKPISFLSLIDPNTKISGYFNGFSVLVQNTAIMKELHTKGCFGKANLSRSYPSHQNSTEIIRKRVYDRRKTWGLNNKEKKKIIVVPDSDSEDDYFNNLKSEYCIDTSSLKEVLALSLEEAYFLHAINCLNIYQQEELLNGKSVWTLFTKTDKYFSQNYVVYQYFRFKNWIVKPGIKFGGDYLLYKDGPAFYHASYLVIIDVLDQKTLQRNHNMVRRSMEATNMIALNRLCETVGKELLICQILWPEEITTLEFQNLNKITINEVVMRRWILSENRELKS</sequence>
<feature type="domain" description="tRNA intron endonuclease N-terminal" evidence="7">
    <location>
        <begin position="30"/>
        <end position="153"/>
    </location>
</feature>
<evidence type="ECO:0000313" key="8">
    <source>
        <dbReference type="EMBL" id="KAK4874742.1"/>
    </source>
</evidence>
<dbReference type="GO" id="GO:0000213">
    <property type="term" value="F:tRNA-intron lyase activity"/>
    <property type="evidence" value="ECO:0007669"/>
    <property type="project" value="UniProtKB-UniRule"/>
</dbReference>
<dbReference type="InterPro" id="IPR006677">
    <property type="entry name" value="tRNA_intron_Endonuc_cat-like"/>
</dbReference>
<dbReference type="GO" id="GO:0000379">
    <property type="term" value="P:tRNA-type intron splice site recognition and cleavage"/>
    <property type="evidence" value="ECO:0007669"/>
    <property type="project" value="TreeGrafter"/>
</dbReference>
<dbReference type="EMBL" id="JARPUR010000006">
    <property type="protein sequence ID" value="KAK4874742.1"/>
    <property type="molecule type" value="Genomic_DNA"/>
</dbReference>
<keyword evidence="9" id="KW-1185">Reference proteome</keyword>
<dbReference type="GO" id="GO:0000214">
    <property type="term" value="C:tRNA-intron endonuclease complex"/>
    <property type="evidence" value="ECO:0007669"/>
    <property type="project" value="UniProtKB-UniRule"/>
</dbReference>
<dbReference type="PANTHER" id="PTHR21227">
    <property type="entry name" value="TRNA-SPLICING ENDONUCLEASE SUBUNIT SEN2"/>
    <property type="match status" value="1"/>
</dbReference>
<accession>A0AAN7SCP9</accession>
<feature type="active site" evidence="5">
    <location>
        <position position="248"/>
    </location>
</feature>
<dbReference type="InterPro" id="IPR011856">
    <property type="entry name" value="tRNA_endonuc-like_dom_sf"/>
</dbReference>
<evidence type="ECO:0000313" key="9">
    <source>
        <dbReference type="Proteomes" id="UP001353858"/>
    </source>
</evidence>
<comment type="similarity">
    <text evidence="1 4">Belongs to the tRNA-intron endonuclease family.</text>
</comment>
<dbReference type="InterPro" id="IPR036167">
    <property type="entry name" value="tRNA_intron_Endo_cat-like_sf"/>
</dbReference>
<evidence type="ECO:0000256" key="5">
    <source>
        <dbReference type="PIRSR" id="PIRSR011789-1"/>
    </source>
</evidence>
<evidence type="ECO:0000259" key="6">
    <source>
        <dbReference type="Pfam" id="PF01974"/>
    </source>
</evidence>
<organism evidence="8 9">
    <name type="scientific">Aquatica leii</name>
    <dbReference type="NCBI Taxonomy" id="1421715"/>
    <lineage>
        <taxon>Eukaryota</taxon>
        <taxon>Metazoa</taxon>
        <taxon>Ecdysozoa</taxon>
        <taxon>Arthropoda</taxon>
        <taxon>Hexapoda</taxon>
        <taxon>Insecta</taxon>
        <taxon>Pterygota</taxon>
        <taxon>Neoptera</taxon>
        <taxon>Endopterygota</taxon>
        <taxon>Coleoptera</taxon>
        <taxon>Polyphaga</taxon>
        <taxon>Elateriformia</taxon>
        <taxon>Elateroidea</taxon>
        <taxon>Lampyridae</taxon>
        <taxon>Luciolinae</taxon>
        <taxon>Aquatica</taxon>
    </lineage>
</organism>
<feature type="active site" evidence="5">
    <location>
        <position position="197"/>
    </location>
</feature>
<comment type="function">
    <text evidence="4">Constitutes one of the two catalytic subunit of the tRNA-splicing endonuclease complex, a complex responsible for identification and cleavage of the splice sites in pre-tRNA. It cleaves pre-tRNA at the 5'- and 3'-splice sites to release the intron. The products are an intron and two tRNA half-molecules bearing 2',3'-cyclic phosphate and 5'-OH termini. There are no conserved sequences at the splice sites, but the intron is invariably located at the same site in the gene, placing the splice sites an invariant distance from the constant structural features of the tRNA body.</text>
</comment>
<evidence type="ECO:0000256" key="1">
    <source>
        <dbReference type="ARBA" id="ARBA00008078"/>
    </source>
</evidence>
<dbReference type="CDD" id="cd22363">
    <property type="entry name" value="tRNA-intron_lyase_C"/>
    <property type="match status" value="1"/>
</dbReference>
<comment type="caution">
    <text evidence="8">The sequence shown here is derived from an EMBL/GenBank/DDBJ whole genome shotgun (WGS) entry which is preliminary data.</text>
</comment>
<reference evidence="9" key="1">
    <citation type="submission" date="2023-01" db="EMBL/GenBank/DDBJ databases">
        <title>Key to firefly adult light organ development and bioluminescence: homeobox transcription factors regulate luciferase expression and transportation to peroxisome.</title>
        <authorList>
            <person name="Fu X."/>
        </authorList>
    </citation>
    <scope>NUCLEOTIDE SEQUENCE [LARGE SCALE GENOMIC DNA]</scope>
</reference>
<dbReference type="Pfam" id="PF01974">
    <property type="entry name" value="tRNA_int_endo"/>
    <property type="match status" value="1"/>
</dbReference>
<dbReference type="NCBIfam" id="TIGR00324">
    <property type="entry name" value="endA"/>
    <property type="match status" value="1"/>
</dbReference>
<dbReference type="Pfam" id="PF02778">
    <property type="entry name" value="tRNA_int_endo_N"/>
    <property type="match status" value="1"/>
</dbReference>
<evidence type="ECO:0000256" key="2">
    <source>
        <dbReference type="ARBA" id="ARBA00022694"/>
    </source>
</evidence>
<dbReference type="GO" id="GO:0003676">
    <property type="term" value="F:nucleic acid binding"/>
    <property type="evidence" value="ECO:0007669"/>
    <property type="project" value="InterPro"/>
</dbReference>
<evidence type="ECO:0000259" key="7">
    <source>
        <dbReference type="Pfam" id="PF02778"/>
    </source>
</evidence>
<keyword evidence="3 4" id="KW-0456">Lyase</keyword>
<protein>
    <recommendedName>
        <fullName evidence="4">tRNA-splicing endonuclease subunit Sen2</fullName>
        <ecNumber evidence="4">4.6.1.16</ecNumber>
    </recommendedName>
</protein>
<dbReference type="GO" id="GO:0005737">
    <property type="term" value="C:cytoplasm"/>
    <property type="evidence" value="ECO:0007669"/>
    <property type="project" value="TreeGrafter"/>
</dbReference>
<dbReference type="EC" id="4.6.1.16" evidence="4"/>
<dbReference type="SUPFAM" id="SSF53032">
    <property type="entry name" value="tRNA-intron endonuclease catalytic domain-like"/>
    <property type="match status" value="1"/>
</dbReference>
<dbReference type="InterPro" id="IPR006678">
    <property type="entry name" value="tRNA_intron_Endonuc_N"/>
</dbReference>
<dbReference type="Gene3D" id="3.40.1350.10">
    <property type="match status" value="1"/>
</dbReference>
<dbReference type="AlphaFoldDB" id="A0AAN7SCP9"/>
<proteinExistence type="inferred from homology"/>
<evidence type="ECO:0000256" key="3">
    <source>
        <dbReference type="ARBA" id="ARBA00023239"/>
    </source>
</evidence>
<keyword evidence="2 4" id="KW-0819">tRNA processing</keyword>
<name>A0AAN7SCP9_9COLE</name>
<dbReference type="PIRSF" id="PIRSF011789">
    <property type="entry name" value="tRNA_splic_SEN2"/>
    <property type="match status" value="1"/>
</dbReference>
<dbReference type="InterPro" id="IPR006676">
    <property type="entry name" value="tRNA_splic"/>
</dbReference>
<feature type="active site" evidence="5">
    <location>
        <position position="205"/>
    </location>
</feature>